<dbReference type="EMBL" id="WBVQ01000001">
    <property type="protein sequence ID" value="KAB2816968.1"/>
    <property type="molecule type" value="Genomic_DNA"/>
</dbReference>
<evidence type="ECO:0000313" key="2">
    <source>
        <dbReference type="Proteomes" id="UP000484164"/>
    </source>
</evidence>
<organism evidence="1 2">
    <name type="scientific">Phaeocystidibacter marisrubri</name>
    <dbReference type="NCBI Taxonomy" id="1577780"/>
    <lineage>
        <taxon>Bacteria</taxon>
        <taxon>Pseudomonadati</taxon>
        <taxon>Bacteroidota</taxon>
        <taxon>Flavobacteriia</taxon>
        <taxon>Flavobacteriales</taxon>
        <taxon>Phaeocystidibacteraceae</taxon>
        <taxon>Phaeocystidibacter</taxon>
    </lineage>
</organism>
<evidence type="ECO:0000313" key="1">
    <source>
        <dbReference type="EMBL" id="KAB2816968.1"/>
    </source>
</evidence>
<proteinExistence type="predicted"/>
<accession>A0A6L3ZHA8</accession>
<comment type="caution">
    <text evidence="1">The sequence shown here is derived from an EMBL/GenBank/DDBJ whole genome shotgun (WGS) entry which is preliminary data.</text>
</comment>
<reference evidence="1 2" key="1">
    <citation type="submission" date="2019-10" db="EMBL/GenBank/DDBJ databases">
        <title>Genome sequence of Phaeocystidibacter marisrubri JCM30614 (type strain).</title>
        <authorList>
            <person name="Bowman J.P."/>
        </authorList>
    </citation>
    <scope>NUCLEOTIDE SEQUENCE [LARGE SCALE GENOMIC DNA]</scope>
    <source>
        <strain evidence="1 2">JCM 30614</strain>
    </source>
</reference>
<protein>
    <submittedName>
        <fullName evidence="1">Uncharacterized protein</fullName>
    </submittedName>
</protein>
<dbReference type="AlphaFoldDB" id="A0A6L3ZHA8"/>
<name>A0A6L3ZHA8_9FLAO</name>
<sequence>MKSLLLIFSITLNLILGSLIAINSTTTAFQKTLYQQEIERMHQQIYELNSRLIKVNELLIANSENDTLYQLIFDEAIE</sequence>
<dbReference type="RefSeq" id="WP_151691540.1">
    <property type="nucleotide sequence ID" value="NZ_BMGX01000002.1"/>
</dbReference>
<gene>
    <name evidence="1" type="ORF">F8C82_00795</name>
</gene>
<keyword evidence="2" id="KW-1185">Reference proteome</keyword>
<dbReference type="Proteomes" id="UP000484164">
    <property type="component" value="Unassembled WGS sequence"/>
</dbReference>